<keyword evidence="7" id="KW-1185">Reference proteome</keyword>
<feature type="transmembrane region" description="Helical" evidence="5">
    <location>
        <begin position="110"/>
        <end position="127"/>
    </location>
</feature>
<sequence length="140" mass="15673">MKSNHMTKQDLSASKAGKITYWVATLWLALGMASTGIVQLTHMEEEVQMMNHLGYPIYFLTLIGIWKLLGVVVVLVPKFPLLKEWAYAGFFFTMTGAIISHLAINDGLTNLFGPALLLALTGISWYFRPNNRKLTPINSK</sequence>
<dbReference type="EMBL" id="JJMP01000001">
    <property type="protein sequence ID" value="RYC52682.1"/>
    <property type="molecule type" value="Genomic_DNA"/>
</dbReference>
<keyword evidence="3 5" id="KW-1133">Transmembrane helix</keyword>
<evidence type="ECO:0000256" key="5">
    <source>
        <dbReference type="SAM" id="Phobius"/>
    </source>
</evidence>
<dbReference type="InterPro" id="IPR016944">
    <property type="entry name" value="UCP030066"/>
</dbReference>
<evidence type="ECO:0000313" key="6">
    <source>
        <dbReference type="EMBL" id="RYC52682.1"/>
    </source>
</evidence>
<evidence type="ECO:0000256" key="1">
    <source>
        <dbReference type="ARBA" id="ARBA00004141"/>
    </source>
</evidence>
<feature type="transmembrane region" description="Helical" evidence="5">
    <location>
        <begin position="85"/>
        <end position="104"/>
    </location>
</feature>
<keyword evidence="2 5" id="KW-0812">Transmembrane</keyword>
<reference evidence="6 7" key="1">
    <citation type="submission" date="2014-04" db="EMBL/GenBank/DDBJ databases">
        <title>Whole genome of Muricauda olearia.</title>
        <authorList>
            <person name="Zhang X.-H."/>
            <person name="Tang K."/>
        </authorList>
    </citation>
    <scope>NUCLEOTIDE SEQUENCE [LARGE SCALE GENOMIC DNA]</scope>
    <source>
        <strain evidence="6 7">Th120</strain>
    </source>
</reference>
<comment type="caution">
    <text evidence="6">The sequence shown here is derived from an EMBL/GenBank/DDBJ whole genome shotgun (WGS) entry which is preliminary data.</text>
</comment>
<dbReference type="PIRSF" id="PIRSF030066">
    <property type="entry name" value="UCP030066"/>
    <property type="match status" value="1"/>
</dbReference>
<accession>A0A444VPR5</accession>
<dbReference type="AlphaFoldDB" id="A0A444VPR5"/>
<protein>
    <recommendedName>
        <fullName evidence="8">DoxX family protein</fullName>
    </recommendedName>
</protein>
<feature type="transmembrane region" description="Helical" evidence="5">
    <location>
        <begin position="53"/>
        <end position="76"/>
    </location>
</feature>
<organism evidence="6 7">
    <name type="scientific">Flagellimonas olearia</name>
    <dbReference type="NCBI Taxonomy" id="552546"/>
    <lineage>
        <taxon>Bacteria</taxon>
        <taxon>Pseudomonadati</taxon>
        <taxon>Bacteroidota</taxon>
        <taxon>Flavobacteriia</taxon>
        <taxon>Flavobacteriales</taxon>
        <taxon>Flavobacteriaceae</taxon>
        <taxon>Flagellimonas</taxon>
    </lineage>
</organism>
<comment type="subcellular location">
    <subcellularLocation>
        <location evidence="1">Membrane</location>
        <topology evidence="1">Multi-pass membrane protein</topology>
    </subcellularLocation>
</comment>
<evidence type="ECO:0000313" key="7">
    <source>
        <dbReference type="Proteomes" id="UP000290261"/>
    </source>
</evidence>
<keyword evidence="4 5" id="KW-0472">Membrane</keyword>
<feature type="transmembrane region" description="Helical" evidence="5">
    <location>
        <begin position="21"/>
        <end position="41"/>
    </location>
</feature>
<proteinExistence type="predicted"/>
<gene>
    <name evidence="6" type="ORF">DN53_00235</name>
</gene>
<evidence type="ECO:0008006" key="8">
    <source>
        <dbReference type="Google" id="ProtNLM"/>
    </source>
</evidence>
<evidence type="ECO:0000256" key="4">
    <source>
        <dbReference type="ARBA" id="ARBA00023136"/>
    </source>
</evidence>
<dbReference type="GO" id="GO:0016020">
    <property type="term" value="C:membrane"/>
    <property type="evidence" value="ECO:0007669"/>
    <property type="project" value="UniProtKB-SubCell"/>
</dbReference>
<name>A0A444VPR5_9FLAO</name>
<dbReference type="InterPro" id="IPR032808">
    <property type="entry name" value="DoxX"/>
</dbReference>
<dbReference type="Proteomes" id="UP000290261">
    <property type="component" value="Unassembled WGS sequence"/>
</dbReference>
<evidence type="ECO:0000256" key="2">
    <source>
        <dbReference type="ARBA" id="ARBA00022692"/>
    </source>
</evidence>
<dbReference type="Pfam" id="PF13564">
    <property type="entry name" value="DoxX_2"/>
    <property type="match status" value="1"/>
</dbReference>
<evidence type="ECO:0000256" key="3">
    <source>
        <dbReference type="ARBA" id="ARBA00022989"/>
    </source>
</evidence>